<evidence type="ECO:0000256" key="1">
    <source>
        <dbReference type="ARBA" id="ARBA00004370"/>
    </source>
</evidence>
<dbReference type="InterPro" id="IPR010827">
    <property type="entry name" value="BamA/TamA_POTRA"/>
</dbReference>
<dbReference type="Pfam" id="PF01103">
    <property type="entry name" value="Omp85"/>
    <property type="match status" value="1"/>
</dbReference>
<evidence type="ECO:0000256" key="2">
    <source>
        <dbReference type="ARBA" id="ARBA00022452"/>
    </source>
</evidence>
<dbReference type="PIRSF" id="PIRSF006076">
    <property type="entry name" value="OM_assembly_OMP85"/>
    <property type="match status" value="1"/>
</dbReference>
<dbReference type="NCBIfam" id="TIGR03303">
    <property type="entry name" value="OM_YaeT"/>
    <property type="match status" value="1"/>
</dbReference>
<dbReference type="AlphaFoldDB" id="A0A3B0ZJ60"/>
<evidence type="ECO:0000259" key="8">
    <source>
        <dbReference type="PROSITE" id="PS51779"/>
    </source>
</evidence>
<gene>
    <name evidence="9" type="ORF">MNBD_GAMMA20-1389</name>
</gene>
<keyword evidence="5" id="KW-0677">Repeat</keyword>
<feature type="domain" description="POTRA" evidence="8">
    <location>
        <begin position="25"/>
        <end position="92"/>
    </location>
</feature>
<dbReference type="PANTHER" id="PTHR12815">
    <property type="entry name" value="SORTING AND ASSEMBLY MACHINERY SAMM50 PROTEIN FAMILY MEMBER"/>
    <property type="match status" value="1"/>
</dbReference>
<dbReference type="FunFam" id="3.10.20.310:FF:000001">
    <property type="entry name" value="Outer membrane protein assembly factor BamA"/>
    <property type="match status" value="1"/>
</dbReference>
<keyword evidence="3" id="KW-0812">Transmembrane</keyword>
<accession>A0A3B0ZJ60</accession>
<dbReference type="InterPro" id="IPR000184">
    <property type="entry name" value="Bac_surfAg_D15"/>
</dbReference>
<reference evidence="9" key="1">
    <citation type="submission" date="2018-06" db="EMBL/GenBank/DDBJ databases">
        <authorList>
            <person name="Zhirakovskaya E."/>
        </authorList>
    </citation>
    <scope>NUCLEOTIDE SEQUENCE</scope>
</reference>
<organism evidence="9">
    <name type="scientific">hydrothermal vent metagenome</name>
    <dbReference type="NCBI Taxonomy" id="652676"/>
    <lineage>
        <taxon>unclassified sequences</taxon>
        <taxon>metagenomes</taxon>
        <taxon>ecological metagenomes</taxon>
    </lineage>
</organism>
<dbReference type="InterPro" id="IPR023707">
    <property type="entry name" value="OM_assembly_BamA"/>
</dbReference>
<dbReference type="GO" id="GO:1990063">
    <property type="term" value="C:Bam protein complex"/>
    <property type="evidence" value="ECO:0007669"/>
    <property type="project" value="TreeGrafter"/>
</dbReference>
<evidence type="ECO:0000256" key="3">
    <source>
        <dbReference type="ARBA" id="ARBA00022692"/>
    </source>
</evidence>
<feature type="domain" description="POTRA" evidence="8">
    <location>
        <begin position="93"/>
        <end position="173"/>
    </location>
</feature>
<feature type="domain" description="POTRA" evidence="8">
    <location>
        <begin position="348"/>
        <end position="422"/>
    </location>
</feature>
<evidence type="ECO:0000313" key="9">
    <source>
        <dbReference type="EMBL" id="VAW93498.1"/>
    </source>
</evidence>
<feature type="domain" description="POTRA" evidence="8">
    <location>
        <begin position="176"/>
        <end position="264"/>
    </location>
</feature>
<dbReference type="HAMAP" id="MF_01430">
    <property type="entry name" value="OM_assembly_BamA"/>
    <property type="match status" value="1"/>
</dbReference>
<dbReference type="FunFam" id="3.10.20.310:FF:000002">
    <property type="entry name" value="Outer membrane protein assembly factor BamA"/>
    <property type="match status" value="1"/>
</dbReference>
<dbReference type="Pfam" id="PF07244">
    <property type="entry name" value="POTRA"/>
    <property type="match status" value="4"/>
</dbReference>
<keyword evidence="7" id="KW-0998">Cell outer membrane</keyword>
<dbReference type="InterPro" id="IPR039910">
    <property type="entry name" value="D15-like"/>
</dbReference>
<dbReference type="Gene3D" id="3.10.20.310">
    <property type="entry name" value="membrane protein fhac"/>
    <property type="match status" value="5"/>
</dbReference>
<dbReference type="PROSITE" id="PS51779">
    <property type="entry name" value="POTRA"/>
    <property type="match status" value="4"/>
</dbReference>
<dbReference type="Gene3D" id="2.40.160.50">
    <property type="entry name" value="membrane protein fhac: a member of the omp85/tpsb transporter family"/>
    <property type="match status" value="1"/>
</dbReference>
<evidence type="ECO:0000256" key="4">
    <source>
        <dbReference type="ARBA" id="ARBA00022729"/>
    </source>
</evidence>
<keyword evidence="6" id="KW-0472">Membrane</keyword>
<name>A0A3B0ZJ60_9ZZZZ</name>
<protein>
    <submittedName>
        <fullName evidence="9">Outer membrane protein assembly factor YaeT</fullName>
    </submittedName>
</protein>
<proteinExistence type="inferred from homology"/>
<comment type="subcellular location">
    <subcellularLocation>
        <location evidence="1">Membrane</location>
    </subcellularLocation>
</comment>
<dbReference type="PANTHER" id="PTHR12815:SF23">
    <property type="entry name" value="OUTER MEMBRANE PROTEIN ASSEMBLY FACTOR BAMA"/>
    <property type="match status" value="1"/>
</dbReference>
<dbReference type="GO" id="GO:0051205">
    <property type="term" value="P:protein insertion into membrane"/>
    <property type="evidence" value="ECO:0007669"/>
    <property type="project" value="TreeGrafter"/>
</dbReference>
<evidence type="ECO:0000256" key="7">
    <source>
        <dbReference type="ARBA" id="ARBA00023237"/>
    </source>
</evidence>
<keyword evidence="4" id="KW-0732">Signal</keyword>
<dbReference type="InterPro" id="IPR034746">
    <property type="entry name" value="POTRA"/>
</dbReference>
<evidence type="ECO:0000256" key="5">
    <source>
        <dbReference type="ARBA" id="ARBA00022737"/>
    </source>
</evidence>
<keyword evidence="2" id="KW-1134">Transmembrane beta strand</keyword>
<dbReference type="GO" id="GO:0043165">
    <property type="term" value="P:Gram-negative-bacterium-type cell outer membrane assembly"/>
    <property type="evidence" value="ECO:0007669"/>
    <property type="project" value="TreeGrafter"/>
</dbReference>
<evidence type="ECO:0000256" key="6">
    <source>
        <dbReference type="ARBA" id="ARBA00023136"/>
    </source>
</evidence>
<dbReference type="EMBL" id="UOFU01000028">
    <property type="protein sequence ID" value="VAW93498.1"/>
    <property type="molecule type" value="Genomic_DNA"/>
</dbReference>
<sequence length="762" mass="85150">MRLSPWFFLCLMLLTAAPAHAFKPFVIADIQVQGLQRISLGTTFNYLPVKVGETLTDENASAAIRALFKTGFFEDVRLYRQGRELLIEVKERPSIAKIEVFGNEDLNTEDLDTALKQVGLVEGRVFNRSILDQVQQELHRQYFSLSKYAVKIETTIKPLERNRVEVTLDISEGKAAQIRQINIVGAKAFPESRLLGEFQLSTPTMVSFIDSSGKYAKQQLLGDLEKLRSFYLDRGYLHFNIESTQVSITPTKRDVYITINVSEGERYHVGKVQIAGDLVVPESELRMLLQVHDGQIFSRRDVAESSSRISERLGIDGYAFANVNAAPQIDEEKRIVDLTFFVDPGNRVYVRRINITGNTKTRDEVVRREIRQMEGGWLSTPLVDRSKIRLQRLGFFEGVNIETPAVPGTNDQVDLNFDVTEGSTGNFSAGMGYGQTQGILFNMSVTFQNFLGTGNRVSAEMNNSQVNTIYRFSHTNPYFTDDGVSRTLSLHYRSTDANAANLASYLSDTYGAGINFGVPLSEFNRLGMGLDFKNTRISTVDDATPLSYIDWLDNNGSAFNTFLLSSSWSYDTRNKAIFADQGYYNQLSASVAVPGLDLSYYKLSYRVKSYHPLFWGLVWYMGATVASGDGYGDTSSLPFWEHYFAGGVSSVRGFRANTLGPREPGIDRAVGGSAKMVSNFELYFPAPFEGADKSLRLSAFIDAGNVFDTFRDIAAEELRVSAGVSAIWLSPVGALAFSWGWPIKFDDEDQKELFQFTIGTGF</sequence>
<dbReference type="FunFam" id="3.10.20.310:FF:000003">
    <property type="entry name" value="Outer membrane protein assembly factor BamA"/>
    <property type="match status" value="1"/>
</dbReference>